<dbReference type="PANTHER" id="PTHR43047">
    <property type="entry name" value="TWO-COMPONENT HISTIDINE PROTEIN KINASE"/>
    <property type="match status" value="1"/>
</dbReference>
<dbReference type="PRINTS" id="PR00344">
    <property type="entry name" value="BCTRLSENSOR"/>
</dbReference>
<dbReference type="SMART" id="SM00388">
    <property type="entry name" value="HisKA"/>
    <property type="match status" value="1"/>
</dbReference>
<reference evidence="15 16" key="1">
    <citation type="submission" date="2015-02" db="EMBL/GenBank/DDBJ databases">
        <title>Draft genome of a novel marine cyanobacterium (Chroococcales) isolated from South Atlantic Ocean.</title>
        <authorList>
            <person name="Rigonato J."/>
            <person name="Alvarenga D.O."/>
            <person name="Branco L.H."/>
            <person name="Varani A.M."/>
            <person name="Brandini F.P."/>
            <person name="Fiore M.F."/>
        </authorList>
    </citation>
    <scope>NUCLEOTIDE SEQUENCE [LARGE SCALE GENOMIC DNA]</scope>
    <source>
        <strain evidence="15 16">CENA595</strain>
    </source>
</reference>
<keyword evidence="4 9" id="KW-0597">Phosphoprotein</keyword>
<gene>
    <name evidence="15" type="ORF">UH38_05285</name>
</gene>
<dbReference type="FunFam" id="3.30.450.40:FF:000035">
    <property type="entry name" value="PAS sensor protein"/>
    <property type="match status" value="1"/>
</dbReference>
<comment type="caution">
    <text evidence="15">The sequence shown here is derived from an EMBL/GenBank/DDBJ whole genome shotgun (WGS) entry which is preliminary data.</text>
</comment>
<evidence type="ECO:0000256" key="7">
    <source>
        <dbReference type="ARBA" id="ARBA00023012"/>
    </source>
</evidence>
<dbReference type="Pfam" id="PF01590">
    <property type="entry name" value="GAF"/>
    <property type="match status" value="1"/>
</dbReference>
<keyword evidence="6 15" id="KW-0418">Kinase</keyword>
<feature type="domain" description="PAC" evidence="14">
    <location>
        <begin position="217"/>
        <end position="269"/>
    </location>
</feature>
<evidence type="ECO:0000256" key="8">
    <source>
        <dbReference type="ARBA" id="ARBA00074306"/>
    </source>
</evidence>
<dbReference type="Gene3D" id="3.30.565.10">
    <property type="entry name" value="Histidine kinase-like ATPase, C-terminal domain"/>
    <property type="match status" value="1"/>
</dbReference>
<dbReference type="EMBL" id="JYON01000004">
    <property type="protein sequence ID" value="KJH72545.1"/>
    <property type="molecule type" value="Genomic_DNA"/>
</dbReference>
<evidence type="ECO:0000256" key="5">
    <source>
        <dbReference type="ARBA" id="ARBA00022679"/>
    </source>
</evidence>
<dbReference type="PROSITE" id="PS50110">
    <property type="entry name" value="RESPONSE_REGULATORY"/>
    <property type="match status" value="1"/>
</dbReference>
<dbReference type="InterPro" id="IPR013656">
    <property type="entry name" value="PAS_4"/>
</dbReference>
<dbReference type="InterPro" id="IPR003018">
    <property type="entry name" value="GAF"/>
</dbReference>
<dbReference type="CDD" id="cd16922">
    <property type="entry name" value="HATPase_EvgS-ArcB-TorS-like"/>
    <property type="match status" value="1"/>
</dbReference>
<dbReference type="SMART" id="SM00091">
    <property type="entry name" value="PAS"/>
    <property type="match status" value="3"/>
</dbReference>
<dbReference type="InterPro" id="IPR011006">
    <property type="entry name" value="CheY-like_superfamily"/>
</dbReference>
<dbReference type="FunFam" id="3.30.565.10:FF:000010">
    <property type="entry name" value="Sensor histidine kinase RcsC"/>
    <property type="match status" value="1"/>
</dbReference>
<evidence type="ECO:0000259" key="12">
    <source>
        <dbReference type="PROSITE" id="PS50110"/>
    </source>
</evidence>
<feature type="modified residue" description="4-aspartylphosphate" evidence="9">
    <location>
        <position position="57"/>
    </location>
</feature>
<evidence type="ECO:0000313" key="15">
    <source>
        <dbReference type="EMBL" id="KJH72545.1"/>
    </source>
</evidence>
<dbReference type="InterPro" id="IPR005467">
    <property type="entry name" value="His_kinase_dom"/>
</dbReference>
<dbReference type="SMART" id="SM00065">
    <property type="entry name" value="GAF"/>
    <property type="match status" value="2"/>
</dbReference>
<dbReference type="NCBIfam" id="TIGR00229">
    <property type="entry name" value="sensory_box"/>
    <property type="match status" value="2"/>
</dbReference>
<dbReference type="EC" id="2.7.13.3" evidence="3"/>
<sequence length="1160" mass="129032">MEENVKILVVDDDEVDRMLVKRSLKAAGVKTQLEEATNCTEALAIVQQQSFDCIFLDYLLPDGDGLSLVQQIRSLGIATPLVVLTGQGDERIAVEVMKAGAADYIAKSRLSPESLYQTLRQAVRLYRAEQAAILANERLRQSEERYRLVLEGANDGIWDWYCSTDEVYSNDRLLEIIGATRENFQLTASNLMALMHPDDLPKIRLAIKNHLQYGEKCEAEFRIRHTDGEYRYCVARGKAQRDRYNCPVRMSGIISDISEQKQLEEALRASQSRFRRLAEANIIGIIVADAEGKLIEANDAFLAMTGYSREDIHLGRLHWQEITPPEYAQSDRRAAEELLSKGVFGAYEKECICSDGSRIPLLLGGALVEGTETFAICFAIDLRDRKRTDAQIGELNRDLERRVSEMQTLLDVIPIGIAIAQDPQCQHIQVNPSLAKLLGLSGNANASKSAPVGDRPDYEVYKEGRELDAVELPMQQAAAQGIEVLNSEIDLLVDTTQKLKLLANAAPLFDEQGKSRGSVGVFWDITERKRIEEQERFLAEASAILAASLDYRTTLTNLAFSIVSRQADWCSIHVVDEEGALRLVAVAHANPLQMQWAQQLQQTYPLDPQAKIGAPQVIRTGQAELYSEITDSTLRSLATSEESWQILQQLKLKSMMCVPLKARGRALGAITFVTNELGRSYNSNDLKWAEDLARRAGLALDNARLYQQATDIGENLRRAIIILGEQQQQLRVLQRITNLLNQRLTNLPSLLQVMVGSVCDGISEAEFAAIAMVQSNSKSLELTATSGIDQENLQFLPYQARLIHQVFLTGKAQLVKQKQPQIDANNPLTAPAAIYAVAIESATAGRLGVLLIGNWQDPEAFDVEDRNLLEAVGEQAAIAINNARLINALEEREERLGIQNEILASQNRELEITRSQIERQNLQLIEAARLKSQFLATMSHELRTPMNAVIGFAQVLLRQRTATLNPTQVDMVERILNNGKNLLALINDILDLSKIEAGRLKLRLEEFDLVKLISATLAELRPLAEQKQLPLRFQVQLADPMVVNDSTRVRQILVNLLSNAIKFTDTGTVDVTIGQTPDRVIISVKDTGVGIAESELEHIFEEFRQVDQTTTRQHGGTGLGLAITRSLVNMMQGAIAVESQLEQGSTFTVSLPRQVVTTQN</sequence>
<dbReference type="Proteomes" id="UP000032452">
    <property type="component" value="Unassembled WGS sequence"/>
</dbReference>
<keyword evidence="5" id="KW-0808">Transferase</keyword>
<dbReference type="InterPro" id="IPR001789">
    <property type="entry name" value="Sig_transdc_resp-reg_receiver"/>
</dbReference>
<dbReference type="CDD" id="cd00130">
    <property type="entry name" value="PAS"/>
    <property type="match status" value="2"/>
</dbReference>
<dbReference type="PROSITE" id="PS50113">
    <property type="entry name" value="PAC"/>
    <property type="match status" value="2"/>
</dbReference>
<dbReference type="SUPFAM" id="SSF52172">
    <property type="entry name" value="CheY-like"/>
    <property type="match status" value="1"/>
</dbReference>
<evidence type="ECO:0000259" key="13">
    <source>
        <dbReference type="PROSITE" id="PS50112"/>
    </source>
</evidence>
<feature type="domain" description="Histidine kinase" evidence="11">
    <location>
        <begin position="937"/>
        <end position="1155"/>
    </location>
</feature>
<dbReference type="OrthoDB" id="445851at2"/>
<proteinExistence type="inferred from homology"/>
<dbReference type="SMART" id="SM00387">
    <property type="entry name" value="HATPase_c"/>
    <property type="match status" value="1"/>
</dbReference>
<organism evidence="15 16">
    <name type="scientific">Aliterella atlantica CENA595</name>
    <dbReference type="NCBI Taxonomy" id="1618023"/>
    <lineage>
        <taxon>Bacteria</taxon>
        <taxon>Bacillati</taxon>
        <taxon>Cyanobacteriota</taxon>
        <taxon>Cyanophyceae</taxon>
        <taxon>Chroococcidiopsidales</taxon>
        <taxon>Aliterellaceae</taxon>
        <taxon>Aliterella</taxon>
    </lineage>
</organism>
<dbReference type="Gene3D" id="3.30.450.20">
    <property type="entry name" value="PAS domain"/>
    <property type="match status" value="3"/>
</dbReference>
<accession>A0A0D8ZUX6</accession>
<dbReference type="GO" id="GO:0005886">
    <property type="term" value="C:plasma membrane"/>
    <property type="evidence" value="ECO:0007669"/>
    <property type="project" value="TreeGrafter"/>
</dbReference>
<dbReference type="RefSeq" id="WP_045053602.1">
    <property type="nucleotide sequence ID" value="NZ_CAWMDP010000026.1"/>
</dbReference>
<comment type="catalytic activity">
    <reaction evidence="1">
        <text>ATP + protein L-histidine = ADP + protein N-phospho-L-histidine.</text>
        <dbReference type="EC" id="2.7.13.3"/>
    </reaction>
</comment>
<dbReference type="CDD" id="cd00156">
    <property type="entry name" value="REC"/>
    <property type="match status" value="1"/>
</dbReference>
<keyword evidence="16" id="KW-1185">Reference proteome</keyword>
<dbReference type="SUPFAM" id="SSF55781">
    <property type="entry name" value="GAF domain-like"/>
    <property type="match status" value="2"/>
</dbReference>
<dbReference type="InterPro" id="IPR003594">
    <property type="entry name" value="HATPase_dom"/>
</dbReference>
<dbReference type="Pfam" id="PF08447">
    <property type="entry name" value="PAS_3"/>
    <property type="match status" value="1"/>
</dbReference>
<dbReference type="GO" id="GO:0000155">
    <property type="term" value="F:phosphorelay sensor kinase activity"/>
    <property type="evidence" value="ECO:0007669"/>
    <property type="project" value="InterPro"/>
</dbReference>
<keyword evidence="10" id="KW-0175">Coiled coil</keyword>
<dbReference type="STRING" id="1618023.UH38_05285"/>
<dbReference type="SUPFAM" id="SSF55874">
    <property type="entry name" value="ATPase domain of HSP90 chaperone/DNA topoisomerase II/histidine kinase"/>
    <property type="match status" value="1"/>
</dbReference>
<evidence type="ECO:0000256" key="3">
    <source>
        <dbReference type="ARBA" id="ARBA00012438"/>
    </source>
</evidence>
<dbReference type="Pfam" id="PF13426">
    <property type="entry name" value="PAS_9"/>
    <property type="match status" value="1"/>
</dbReference>
<dbReference type="Pfam" id="PF00072">
    <property type="entry name" value="Response_reg"/>
    <property type="match status" value="1"/>
</dbReference>
<evidence type="ECO:0000256" key="9">
    <source>
        <dbReference type="PROSITE-ProRule" id="PRU00169"/>
    </source>
</evidence>
<dbReference type="AlphaFoldDB" id="A0A0D8ZUX6"/>
<dbReference type="PANTHER" id="PTHR43047:SF72">
    <property type="entry name" value="OSMOSENSING HISTIDINE PROTEIN KINASE SLN1"/>
    <property type="match status" value="1"/>
</dbReference>
<dbReference type="Pfam" id="PF02518">
    <property type="entry name" value="HATPase_c"/>
    <property type="match status" value="1"/>
</dbReference>
<dbReference type="Pfam" id="PF00512">
    <property type="entry name" value="HisKA"/>
    <property type="match status" value="1"/>
</dbReference>
<keyword evidence="7" id="KW-0902">Two-component regulatory system</keyword>
<dbReference type="Gene3D" id="3.40.50.2300">
    <property type="match status" value="1"/>
</dbReference>
<dbReference type="SUPFAM" id="SSF55785">
    <property type="entry name" value="PYP-like sensor domain (PAS domain)"/>
    <property type="match status" value="3"/>
</dbReference>
<feature type="coiled-coil region" evidence="10">
    <location>
        <begin position="900"/>
        <end position="927"/>
    </location>
</feature>
<dbReference type="InterPro" id="IPR029016">
    <property type="entry name" value="GAF-like_dom_sf"/>
</dbReference>
<dbReference type="InterPro" id="IPR004358">
    <property type="entry name" value="Sig_transdc_His_kin-like_C"/>
</dbReference>
<dbReference type="Gene3D" id="1.10.287.130">
    <property type="match status" value="1"/>
</dbReference>
<dbReference type="InterPro" id="IPR035965">
    <property type="entry name" value="PAS-like_dom_sf"/>
</dbReference>
<evidence type="ECO:0000256" key="4">
    <source>
        <dbReference type="ARBA" id="ARBA00022553"/>
    </source>
</evidence>
<dbReference type="PATRIC" id="fig|1618023.3.peg.2199"/>
<protein>
    <recommendedName>
        <fullName evidence="8">Circadian input-output histidine kinase CikA</fullName>
        <ecNumber evidence="3">2.7.13.3</ecNumber>
    </recommendedName>
</protein>
<dbReference type="CDD" id="cd00082">
    <property type="entry name" value="HisKA"/>
    <property type="match status" value="1"/>
</dbReference>
<dbReference type="GO" id="GO:0009927">
    <property type="term" value="F:histidine phosphotransfer kinase activity"/>
    <property type="evidence" value="ECO:0007669"/>
    <property type="project" value="TreeGrafter"/>
</dbReference>
<evidence type="ECO:0000259" key="11">
    <source>
        <dbReference type="PROSITE" id="PS50109"/>
    </source>
</evidence>
<dbReference type="Pfam" id="PF13185">
    <property type="entry name" value="GAF_2"/>
    <property type="match status" value="1"/>
</dbReference>
<evidence type="ECO:0000259" key="14">
    <source>
        <dbReference type="PROSITE" id="PS50113"/>
    </source>
</evidence>
<evidence type="ECO:0000313" key="16">
    <source>
        <dbReference type="Proteomes" id="UP000032452"/>
    </source>
</evidence>
<feature type="domain" description="Response regulatory" evidence="12">
    <location>
        <begin position="6"/>
        <end position="122"/>
    </location>
</feature>
<feature type="domain" description="PAS" evidence="13">
    <location>
        <begin position="270"/>
        <end position="342"/>
    </location>
</feature>
<dbReference type="InterPro" id="IPR003661">
    <property type="entry name" value="HisK_dim/P_dom"/>
</dbReference>
<dbReference type="SUPFAM" id="SSF47384">
    <property type="entry name" value="Homodimeric domain of signal transducing histidine kinase"/>
    <property type="match status" value="1"/>
</dbReference>
<dbReference type="InterPro" id="IPR013655">
    <property type="entry name" value="PAS_fold_3"/>
</dbReference>
<feature type="domain" description="PAC" evidence="14">
    <location>
        <begin position="485"/>
        <end position="537"/>
    </location>
</feature>
<dbReference type="SMART" id="SM00448">
    <property type="entry name" value="REC"/>
    <property type="match status" value="1"/>
</dbReference>
<dbReference type="InterPro" id="IPR000014">
    <property type="entry name" value="PAS"/>
</dbReference>
<dbReference type="Gene3D" id="3.30.450.40">
    <property type="match status" value="2"/>
</dbReference>
<dbReference type="InterPro" id="IPR036097">
    <property type="entry name" value="HisK_dim/P_sf"/>
</dbReference>
<dbReference type="InterPro" id="IPR036890">
    <property type="entry name" value="HATPase_C_sf"/>
</dbReference>
<dbReference type="PROSITE" id="PS50109">
    <property type="entry name" value="HIS_KIN"/>
    <property type="match status" value="1"/>
</dbReference>
<dbReference type="SMART" id="SM00086">
    <property type="entry name" value="PAC"/>
    <property type="match status" value="3"/>
</dbReference>
<dbReference type="InterPro" id="IPR001610">
    <property type="entry name" value="PAC"/>
</dbReference>
<comment type="similarity">
    <text evidence="2">In the N-terminal section; belongs to the phytochrome family.</text>
</comment>
<dbReference type="PROSITE" id="PS50112">
    <property type="entry name" value="PAS"/>
    <property type="match status" value="2"/>
</dbReference>
<evidence type="ECO:0000256" key="6">
    <source>
        <dbReference type="ARBA" id="ARBA00022777"/>
    </source>
</evidence>
<evidence type="ECO:0000256" key="10">
    <source>
        <dbReference type="SAM" id="Coils"/>
    </source>
</evidence>
<name>A0A0D8ZUX6_9CYAN</name>
<dbReference type="Pfam" id="PF08448">
    <property type="entry name" value="PAS_4"/>
    <property type="match status" value="1"/>
</dbReference>
<evidence type="ECO:0000256" key="2">
    <source>
        <dbReference type="ARBA" id="ARBA00006402"/>
    </source>
</evidence>
<feature type="domain" description="PAS" evidence="13">
    <location>
        <begin position="142"/>
        <end position="214"/>
    </location>
</feature>
<evidence type="ECO:0000256" key="1">
    <source>
        <dbReference type="ARBA" id="ARBA00000085"/>
    </source>
</evidence>
<dbReference type="InterPro" id="IPR000700">
    <property type="entry name" value="PAS-assoc_C"/>
</dbReference>